<reference evidence="1" key="1">
    <citation type="submission" date="2019-08" db="EMBL/GenBank/DDBJ databases">
        <authorList>
            <person name="Kucharzyk K."/>
            <person name="Murdoch R.W."/>
            <person name="Higgins S."/>
            <person name="Loffler F."/>
        </authorList>
    </citation>
    <scope>NUCLEOTIDE SEQUENCE</scope>
</reference>
<proteinExistence type="predicted"/>
<dbReference type="EMBL" id="VSSQ01005288">
    <property type="protein sequence ID" value="MPM28563.1"/>
    <property type="molecule type" value="Genomic_DNA"/>
</dbReference>
<accession>A0A644YQ03</accession>
<organism evidence="1">
    <name type="scientific">bioreactor metagenome</name>
    <dbReference type="NCBI Taxonomy" id="1076179"/>
    <lineage>
        <taxon>unclassified sequences</taxon>
        <taxon>metagenomes</taxon>
        <taxon>ecological metagenomes</taxon>
    </lineage>
</organism>
<name>A0A644YQ03_9ZZZZ</name>
<evidence type="ECO:0000313" key="1">
    <source>
        <dbReference type="EMBL" id="MPM28563.1"/>
    </source>
</evidence>
<gene>
    <name evidence="1" type="ORF">SDC9_75089</name>
</gene>
<dbReference type="AlphaFoldDB" id="A0A644YQ03"/>
<sequence length="85" mass="9343">MLGAAGRNDLGRGIFQAEIRLHSAADGFAQLNDAGRRRVPGFIIMDRGNTRILNILWCVKIRFASAESHDVDSVGFHLLEHVVDG</sequence>
<protein>
    <submittedName>
        <fullName evidence="1">Uncharacterized protein</fullName>
    </submittedName>
</protein>
<comment type="caution">
    <text evidence="1">The sequence shown here is derived from an EMBL/GenBank/DDBJ whole genome shotgun (WGS) entry which is preliminary data.</text>
</comment>